<gene>
    <name evidence="1" type="ORF">SBX64_15485</name>
</gene>
<name>A0ABU4IX09_9VIBR</name>
<sequence length="126" mass="14433">MNEIIFLASIIECYTENDVLIIGVGDDEFDPENYIVVSRFDDGDVDDSIGIQTHLSEIEVSNAIMKVCLRKNKVIFFIKKNKIQKVQASKIEIDFTDDSQIDIYLLEKYIHDIFIHSSTVVDIDLS</sequence>
<accession>A0ABU4IX09</accession>
<protein>
    <submittedName>
        <fullName evidence="1">Uncharacterized protein</fullName>
    </submittedName>
</protein>
<proteinExistence type="predicted"/>
<comment type="caution">
    <text evidence="1">The sequence shown here is derived from an EMBL/GenBank/DDBJ whole genome shotgun (WGS) entry which is preliminary data.</text>
</comment>
<evidence type="ECO:0000313" key="2">
    <source>
        <dbReference type="Proteomes" id="UP001279860"/>
    </source>
</evidence>
<reference evidence="1 2" key="1">
    <citation type="submission" date="2023-11" db="EMBL/GenBank/DDBJ databases">
        <title>Plant-associative lifestyle of Vibrio porteresiae and its evolutionary dynamics.</title>
        <authorList>
            <person name="Rameshkumar N."/>
            <person name="Kirti K."/>
        </authorList>
    </citation>
    <scope>NUCLEOTIDE SEQUENCE [LARGE SCALE GENOMIC DNA]</scope>
    <source>
        <strain evidence="1 2">MSSRF7</strain>
    </source>
</reference>
<dbReference type="RefSeq" id="WP_318585291.1">
    <property type="nucleotide sequence ID" value="NZ_JAWRCP010000001.1"/>
</dbReference>
<organism evidence="1 2">
    <name type="scientific">Vibrio rhizosphaerae</name>
    <dbReference type="NCBI Taxonomy" id="398736"/>
    <lineage>
        <taxon>Bacteria</taxon>
        <taxon>Pseudomonadati</taxon>
        <taxon>Pseudomonadota</taxon>
        <taxon>Gammaproteobacteria</taxon>
        <taxon>Vibrionales</taxon>
        <taxon>Vibrionaceae</taxon>
        <taxon>Vibrio</taxon>
    </lineage>
</organism>
<keyword evidence="2" id="KW-1185">Reference proteome</keyword>
<dbReference type="Proteomes" id="UP001279860">
    <property type="component" value="Unassembled WGS sequence"/>
</dbReference>
<dbReference type="EMBL" id="JAWRCP010000001">
    <property type="protein sequence ID" value="MDW6093941.1"/>
    <property type="molecule type" value="Genomic_DNA"/>
</dbReference>
<evidence type="ECO:0000313" key="1">
    <source>
        <dbReference type="EMBL" id="MDW6093941.1"/>
    </source>
</evidence>